<keyword evidence="4" id="KW-0255">Endonuclease</keyword>
<gene>
    <name evidence="9" type="primary">pol_250</name>
    <name evidence="9" type="ORF">CK203_070987</name>
</gene>
<dbReference type="Gene3D" id="2.40.70.10">
    <property type="entry name" value="Acid Proteases"/>
    <property type="match status" value="1"/>
</dbReference>
<evidence type="ECO:0000259" key="8">
    <source>
        <dbReference type="Pfam" id="PF17919"/>
    </source>
</evidence>
<dbReference type="Pfam" id="PF17919">
    <property type="entry name" value="RT_RNaseH_2"/>
    <property type="match status" value="1"/>
</dbReference>
<dbReference type="InterPro" id="IPR041577">
    <property type="entry name" value="RT_RNaseH_2"/>
</dbReference>
<dbReference type="Pfam" id="PF08284">
    <property type="entry name" value="RVP_2"/>
    <property type="match status" value="1"/>
</dbReference>
<dbReference type="CDD" id="cd00303">
    <property type="entry name" value="retropepsin_like"/>
    <property type="match status" value="1"/>
</dbReference>
<dbReference type="Proteomes" id="UP000288805">
    <property type="component" value="Unassembled WGS sequence"/>
</dbReference>
<evidence type="ECO:0000313" key="9">
    <source>
        <dbReference type="EMBL" id="RVW44291.1"/>
    </source>
</evidence>
<dbReference type="InterPro" id="IPR050951">
    <property type="entry name" value="Retrovirus_Pol_polyprotein"/>
</dbReference>
<evidence type="ECO:0000256" key="5">
    <source>
        <dbReference type="ARBA" id="ARBA00023268"/>
    </source>
</evidence>
<dbReference type="Gene3D" id="3.10.10.10">
    <property type="entry name" value="HIV Type 1 Reverse Transcriptase, subunit A, domain 1"/>
    <property type="match status" value="1"/>
</dbReference>
<dbReference type="FunFam" id="3.30.70.270:FF:000020">
    <property type="entry name" value="Transposon Tf2-6 polyprotein-like Protein"/>
    <property type="match status" value="1"/>
</dbReference>
<dbReference type="Pfam" id="PF03732">
    <property type="entry name" value="Retrotrans_gag"/>
    <property type="match status" value="1"/>
</dbReference>
<dbReference type="CDD" id="cd01647">
    <property type="entry name" value="RT_LTR"/>
    <property type="match status" value="1"/>
</dbReference>
<dbReference type="EMBL" id="QGNW01001357">
    <property type="protein sequence ID" value="RVW44291.1"/>
    <property type="molecule type" value="Genomic_DNA"/>
</dbReference>
<keyword evidence="2" id="KW-0548">Nucleotidyltransferase</keyword>
<dbReference type="Gene3D" id="3.30.70.270">
    <property type="match status" value="3"/>
</dbReference>
<keyword evidence="4" id="KW-0378">Hydrolase</keyword>
<reference evidence="9 10" key="1">
    <citation type="journal article" date="2018" name="PLoS Genet.">
        <title>Population sequencing reveals clonal diversity and ancestral inbreeding in the grapevine cultivar Chardonnay.</title>
        <authorList>
            <person name="Roach M.J."/>
            <person name="Johnson D.L."/>
            <person name="Bohlmann J."/>
            <person name="van Vuuren H.J."/>
            <person name="Jones S.J."/>
            <person name="Pretorius I.S."/>
            <person name="Schmidt S.A."/>
            <person name="Borneman A.R."/>
        </authorList>
    </citation>
    <scope>NUCLEOTIDE SEQUENCE [LARGE SCALE GENOMIC DNA]</scope>
    <source>
        <strain evidence="10">cv. Chardonnay</strain>
        <tissue evidence="9">Leaf</tissue>
    </source>
</reference>
<dbReference type="CDD" id="cd09274">
    <property type="entry name" value="RNase_HI_RT_Ty3"/>
    <property type="match status" value="1"/>
</dbReference>
<evidence type="ECO:0000313" key="10">
    <source>
        <dbReference type="Proteomes" id="UP000288805"/>
    </source>
</evidence>
<dbReference type="GO" id="GO:0016779">
    <property type="term" value="F:nucleotidyltransferase activity"/>
    <property type="evidence" value="ECO:0007669"/>
    <property type="project" value="UniProtKB-KW"/>
</dbReference>
<evidence type="ECO:0000256" key="4">
    <source>
        <dbReference type="ARBA" id="ARBA00022759"/>
    </source>
</evidence>
<keyword evidence="5" id="KW-0511">Multifunctional enzyme</keyword>
<protein>
    <submittedName>
        <fullName evidence="9">Retrovirus-related Pol polyprotein from transposon 17.6</fullName>
    </submittedName>
</protein>
<dbReference type="Gene3D" id="3.10.20.370">
    <property type="match status" value="1"/>
</dbReference>
<dbReference type="SUPFAM" id="SSF50630">
    <property type="entry name" value="Acid proteases"/>
    <property type="match status" value="1"/>
</dbReference>
<dbReference type="PANTHER" id="PTHR37984">
    <property type="entry name" value="PROTEIN CBG26694"/>
    <property type="match status" value="1"/>
</dbReference>
<dbReference type="InterPro" id="IPR043128">
    <property type="entry name" value="Rev_trsase/Diguanyl_cyclase"/>
</dbReference>
<dbReference type="FunFam" id="3.10.20.370:FF:000001">
    <property type="entry name" value="Retrovirus-related Pol polyprotein from transposon 17.6-like protein"/>
    <property type="match status" value="1"/>
</dbReference>
<sequence length="1084" mass="123393">MGTNKERIEQLEDGLHRMELGMADRLRQVEENLNRLSDVLLANLENPILGSITNREGNGRGRLVVSSKTAKLEFPRFSGDDPTKWFNCVNQFFEFQNTPEAQKVSLASYHLEGEANQWWQWIRKTFQEEGRVLSWTNFEDELWARFGPSECEDFDEALSGIRQVGSLRDYQREFERLGNRVQGWTQRALVGTFMGGLRPDISDGIRMFKPQTLKEAINLARMKDDQLATQRRHKCLGPRILLLEGYEDNGDLLCDEVTEEQPAGQNHEGSPGPKITLHALMGWTVPKTMQIAARIGAHDVVVLINSGSTHNFISERMANLLRLLVVPTESFTVRVANEENLRCQGRFEEVQINLQGTIFSLTLYSLPLIGLDIVLGIQWLELLGSVVCDWRELTMEFMWENQTKKLVGIDGQHIQAASIEELTKEIRPSHAQFALCLQVAYTEPQNIHSSMREILQEFLDLFTEPSSLPPTREVDHSIALKEGTEPINVQPYSTSPFSSPVLLVKKKDGNWRFCTDYRALNATTIKDQFPIPTVDDMLDELYGASYFTKLDLRAGYHQTFEILRQHRFFVKASKCAFRQQELEYLGHIITREGVKVDENKIAAMVAWPRPTNISKLRGFLGLTGYYRKFVKDYGIIARPLTNLLKKGQFGWHGEAETAFLALKQAMTTTPILAMPNFNDAFTIETDASGEGIGAVLSQQGKPVAYMSRALGVTKKSWSTYAKEMLAIIEAIRTWRPYLLGQKFYIQIDQRSLKYLLEQRIATPEQQEWVAKLLGYDYEIKYKPGRENSTTDALSRKQGSPILHNIFFPHVSLWEEIKKAADEDQFIQSKVRMATEQPGGSYTWRQGLLLYKGRVIVPNVAALRAKLLHEMHDTKVGGHSGVLPETLAPTGLLQPLPISCQVWDDITLDFIEGLPISQGKDTIMVVVDRLRMTPFQALYGRLLPPIPPYKDELSPVHEVDQQLLNRDELLRQLKVNLERSVNRMKQMADRKRRDISFEVGEQDNGGLAETQPAEIPPFTDDGVVLLEPQAILDYRWIKQGTQLVEEGLEMFPNLDLEDKGPLDGGGIDRPRRSVRSYKPNPKYLG</sequence>
<name>A0A438E956_VITVI</name>
<feature type="domain" description="Retrotransposon gag" evidence="7">
    <location>
        <begin position="106"/>
        <end position="199"/>
    </location>
</feature>
<dbReference type="InterPro" id="IPR043502">
    <property type="entry name" value="DNA/RNA_pol_sf"/>
</dbReference>
<keyword evidence="3" id="KW-0540">Nuclease</keyword>
<feature type="compositionally biased region" description="Basic and acidic residues" evidence="6">
    <location>
        <begin position="1055"/>
        <end position="1070"/>
    </location>
</feature>
<feature type="region of interest" description="Disordered" evidence="6">
    <location>
        <begin position="1053"/>
        <end position="1084"/>
    </location>
</feature>
<dbReference type="SUPFAM" id="SSF56672">
    <property type="entry name" value="DNA/RNA polymerases"/>
    <property type="match status" value="1"/>
</dbReference>
<comment type="caution">
    <text evidence="9">The sequence shown here is derived from an EMBL/GenBank/DDBJ whole genome shotgun (WGS) entry which is preliminary data.</text>
</comment>
<dbReference type="PANTHER" id="PTHR37984:SF5">
    <property type="entry name" value="PROTEIN NYNRIN-LIKE"/>
    <property type="match status" value="1"/>
</dbReference>
<dbReference type="InterPro" id="IPR021109">
    <property type="entry name" value="Peptidase_aspartic_dom_sf"/>
</dbReference>
<evidence type="ECO:0000256" key="3">
    <source>
        <dbReference type="ARBA" id="ARBA00022722"/>
    </source>
</evidence>
<evidence type="ECO:0000256" key="6">
    <source>
        <dbReference type="SAM" id="MobiDB-lite"/>
    </source>
</evidence>
<dbReference type="InterPro" id="IPR005162">
    <property type="entry name" value="Retrotrans_gag_dom"/>
</dbReference>
<evidence type="ECO:0000256" key="1">
    <source>
        <dbReference type="ARBA" id="ARBA00022679"/>
    </source>
</evidence>
<dbReference type="GO" id="GO:0004519">
    <property type="term" value="F:endonuclease activity"/>
    <property type="evidence" value="ECO:0007669"/>
    <property type="project" value="UniProtKB-KW"/>
</dbReference>
<evidence type="ECO:0000259" key="7">
    <source>
        <dbReference type="Pfam" id="PF03732"/>
    </source>
</evidence>
<evidence type="ECO:0000256" key="2">
    <source>
        <dbReference type="ARBA" id="ARBA00022695"/>
    </source>
</evidence>
<proteinExistence type="predicted"/>
<dbReference type="AlphaFoldDB" id="A0A438E956"/>
<keyword evidence="1" id="KW-0808">Transferase</keyword>
<accession>A0A438E956</accession>
<organism evidence="9 10">
    <name type="scientific">Vitis vinifera</name>
    <name type="common">Grape</name>
    <dbReference type="NCBI Taxonomy" id="29760"/>
    <lineage>
        <taxon>Eukaryota</taxon>
        <taxon>Viridiplantae</taxon>
        <taxon>Streptophyta</taxon>
        <taxon>Embryophyta</taxon>
        <taxon>Tracheophyta</taxon>
        <taxon>Spermatophyta</taxon>
        <taxon>Magnoliopsida</taxon>
        <taxon>eudicotyledons</taxon>
        <taxon>Gunneridae</taxon>
        <taxon>Pentapetalae</taxon>
        <taxon>rosids</taxon>
        <taxon>Vitales</taxon>
        <taxon>Vitaceae</taxon>
        <taxon>Viteae</taxon>
        <taxon>Vitis</taxon>
    </lineage>
</organism>
<feature type="domain" description="Reverse transcriptase/retrotransposon-derived protein RNase H-like" evidence="8">
    <location>
        <begin position="651"/>
        <end position="745"/>
    </location>
</feature>